<keyword evidence="21" id="KW-1185">Reference proteome</keyword>
<feature type="domain" description="PAC" evidence="19">
    <location>
        <begin position="222"/>
        <end position="276"/>
    </location>
</feature>
<evidence type="ECO:0000256" key="16">
    <source>
        <dbReference type="PROSITE-ProRule" id="PRU10141"/>
    </source>
</evidence>
<dbReference type="Pfam" id="PF00069">
    <property type="entry name" value="Pkinase"/>
    <property type="match status" value="1"/>
</dbReference>
<organism evidence="20 21">
    <name type="scientific">Malus domestica</name>
    <name type="common">Apple</name>
    <name type="synonym">Pyrus malus</name>
    <dbReference type="NCBI Taxonomy" id="3750"/>
    <lineage>
        <taxon>Eukaryota</taxon>
        <taxon>Viridiplantae</taxon>
        <taxon>Streptophyta</taxon>
        <taxon>Embryophyta</taxon>
        <taxon>Tracheophyta</taxon>
        <taxon>Spermatophyta</taxon>
        <taxon>Magnoliopsida</taxon>
        <taxon>eudicotyledons</taxon>
        <taxon>Gunneridae</taxon>
        <taxon>Pentapetalae</taxon>
        <taxon>rosids</taxon>
        <taxon>fabids</taxon>
        <taxon>Rosales</taxon>
        <taxon>Rosaceae</taxon>
        <taxon>Amygdaloideae</taxon>
        <taxon>Maleae</taxon>
        <taxon>Malus</taxon>
    </lineage>
</organism>
<keyword evidence="8" id="KW-0808">Transferase</keyword>
<dbReference type="Pfam" id="PF13426">
    <property type="entry name" value="PAS_9"/>
    <property type="match status" value="2"/>
</dbReference>
<evidence type="ECO:0000256" key="17">
    <source>
        <dbReference type="SAM" id="MobiDB-lite"/>
    </source>
</evidence>
<evidence type="ECO:0000256" key="15">
    <source>
        <dbReference type="ARBA" id="ARBA00048679"/>
    </source>
</evidence>
<feature type="binding site" evidence="16">
    <location>
        <position position="652"/>
    </location>
    <ligand>
        <name>ATP</name>
        <dbReference type="ChEBI" id="CHEBI:30616"/>
    </ligand>
</feature>
<dbReference type="PROSITE" id="PS50011">
    <property type="entry name" value="PROTEIN_KINASE_DOM"/>
    <property type="match status" value="1"/>
</dbReference>
<dbReference type="GO" id="GO:0005886">
    <property type="term" value="C:plasma membrane"/>
    <property type="evidence" value="ECO:0007669"/>
    <property type="project" value="UniProtKB-SubCell"/>
</dbReference>
<comment type="subcellular location">
    <subcellularLocation>
        <location evidence="2">Cell membrane</location>
        <topology evidence="2">Peripheral membrane protein</topology>
    </subcellularLocation>
</comment>
<dbReference type="Proteomes" id="UP000290289">
    <property type="component" value="Chromosome 10"/>
</dbReference>
<feature type="region of interest" description="Disordered" evidence="17">
    <location>
        <begin position="82"/>
        <end position="101"/>
    </location>
</feature>
<evidence type="ECO:0000256" key="13">
    <source>
        <dbReference type="ARBA" id="ARBA00023170"/>
    </source>
</evidence>
<dbReference type="FunFam" id="3.30.200.20:FF:000133">
    <property type="entry name" value="LOV domain-containing protein"/>
    <property type="match status" value="1"/>
</dbReference>
<proteinExistence type="inferred from homology"/>
<dbReference type="Gene3D" id="3.30.450.20">
    <property type="entry name" value="PAS domain"/>
    <property type="match status" value="2"/>
</dbReference>
<dbReference type="STRING" id="3750.A0A498J307"/>
<comment type="cofactor">
    <cofactor evidence="1">
        <name>FMN</name>
        <dbReference type="ChEBI" id="CHEBI:58210"/>
    </cofactor>
</comment>
<name>A0A498J307_MALDO</name>
<evidence type="ECO:0000256" key="7">
    <source>
        <dbReference type="ARBA" id="ARBA00022606"/>
    </source>
</evidence>
<dbReference type="InterPro" id="IPR008271">
    <property type="entry name" value="Ser/Thr_kinase_AS"/>
</dbReference>
<dbReference type="InterPro" id="IPR035965">
    <property type="entry name" value="PAS-like_dom_sf"/>
</dbReference>
<dbReference type="SUPFAM" id="SSF56112">
    <property type="entry name" value="Protein kinase-like (PK-like)"/>
    <property type="match status" value="1"/>
</dbReference>
<dbReference type="InterPro" id="IPR000719">
    <property type="entry name" value="Prot_kinase_dom"/>
</dbReference>
<dbReference type="GO" id="GO:0007623">
    <property type="term" value="P:circadian rhythm"/>
    <property type="evidence" value="ECO:0007669"/>
    <property type="project" value="UniProtKB-ARBA"/>
</dbReference>
<keyword evidence="12" id="KW-0157">Chromophore</keyword>
<dbReference type="InterPro" id="IPR000014">
    <property type="entry name" value="PAS"/>
</dbReference>
<dbReference type="InterPro" id="IPR001610">
    <property type="entry name" value="PAC"/>
</dbReference>
<dbReference type="FunFam" id="3.30.450.20:FF:000036">
    <property type="entry name" value="Putative LOV domain-containing protein"/>
    <property type="match status" value="1"/>
</dbReference>
<feature type="domain" description="Protein kinase" evidence="18">
    <location>
        <begin position="623"/>
        <end position="910"/>
    </location>
</feature>
<feature type="region of interest" description="Disordered" evidence="17">
    <location>
        <begin position="345"/>
        <end position="370"/>
    </location>
</feature>
<dbReference type="CDD" id="cd00130">
    <property type="entry name" value="PAS"/>
    <property type="match status" value="2"/>
</dbReference>
<dbReference type="InterPro" id="IPR017441">
    <property type="entry name" value="Protein_kinase_ATP_BS"/>
</dbReference>
<feature type="compositionally biased region" description="Low complexity" evidence="17">
    <location>
        <begin position="49"/>
        <end position="64"/>
    </location>
</feature>
<evidence type="ECO:0000256" key="12">
    <source>
        <dbReference type="ARBA" id="ARBA00022991"/>
    </source>
</evidence>
<accession>A0A498J307</accession>
<evidence type="ECO:0000259" key="18">
    <source>
        <dbReference type="PROSITE" id="PS50011"/>
    </source>
</evidence>
<dbReference type="InterPro" id="IPR011009">
    <property type="entry name" value="Kinase-like_dom_sf"/>
</dbReference>
<evidence type="ECO:0000313" key="20">
    <source>
        <dbReference type="EMBL" id="RXH87831.1"/>
    </source>
</evidence>
<dbReference type="GO" id="GO:0010181">
    <property type="term" value="F:FMN binding"/>
    <property type="evidence" value="ECO:0007669"/>
    <property type="project" value="UniProtKB-ARBA"/>
</dbReference>
<keyword evidence="7" id="KW-0716">Sensory transduction</keyword>
<protein>
    <recommendedName>
        <fullName evidence="4">non-specific serine/threonine protein kinase</fullName>
        <ecNumber evidence="4">2.7.11.1</ecNumber>
    </recommendedName>
</protein>
<evidence type="ECO:0000313" key="21">
    <source>
        <dbReference type="Proteomes" id="UP000290289"/>
    </source>
</evidence>
<evidence type="ECO:0000256" key="8">
    <source>
        <dbReference type="ARBA" id="ARBA00022679"/>
    </source>
</evidence>
<keyword evidence="11 16" id="KW-0067">ATP-binding</keyword>
<evidence type="ECO:0000256" key="10">
    <source>
        <dbReference type="ARBA" id="ARBA00022777"/>
    </source>
</evidence>
<keyword evidence="13" id="KW-0675">Receptor</keyword>
<dbReference type="PROSITE" id="PS50113">
    <property type="entry name" value="PAC"/>
    <property type="match status" value="2"/>
</dbReference>
<dbReference type="GO" id="GO:0005524">
    <property type="term" value="F:ATP binding"/>
    <property type="evidence" value="ECO:0007669"/>
    <property type="project" value="UniProtKB-UniRule"/>
</dbReference>
<comment type="catalytic activity">
    <reaction evidence="15">
        <text>L-seryl-[protein] + ATP = O-phospho-L-seryl-[protein] + ADP + H(+)</text>
        <dbReference type="Rhea" id="RHEA:17989"/>
        <dbReference type="Rhea" id="RHEA-COMP:9863"/>
        <dbReference type="Rhea" id="RHEA-COMP:11604"/>
        <dbReference type="ChEBI" id="CHEBI:15378"/>
        <dbReference type="ChEBI" id="CHEBI:29999"/>
        <dbReference type="ChEBI" id="CHEBI:30616"/>
        <dbReference type="ChEBI" id="CHEBI:83421"/>
        <dbReference type="ChEBI" id="CHEBI:456216"/>
        <dbReference type="EC" id="2.7.11.1"/>
    </reaction>
</comment>
<dbReference type="Gene3D" id="3.30.200.20">
    <property type="entry name" value="Phosphorylase Kinase, domain 1"/>
    <property type="match status" value="1"/>
</dbReference>
<comment type="catalytic activity">
    <reaction evidence="14">
        <text>L-threonyl-[protein] + ATP = O-phospho-L-threonyl-[protein] + ADP + H(+)</text>
        <dbReference type="Rhea" id="RHEA:46608"/>
        <dbReference type="Rhea" id="RHEA-COMP:11060"/>
        <dbReference type="Rhea" id="RHEA-COMP:11605"/>
        <dbReference type="ChEBI" id="CHEBI:15378"/>
        <dbReference type="ChEBI" id="CHEBI:30013"/>
        <dbReference type="ChEBI" id="CHEBI:30616"/>
        <dbReference type="ChEBI" id="CHEBI:61977"/>
        <dbReference type="ChEBI" id="CHEBI:456216"/>
        <dbReference type="EC" id="2.7.11.1"/>
    </reaction>
</comment>
<feature type="region of interest" description="Disordered" evidence="17">
    <location>
        <begin position="36"/>
        <end position="64"/>
    </location>
</feature>
<evidence type="ECO:0000256" key="5">
    <source>
        <dbReference type="ARBA" id="ARBA00022527"/>
    </source>
</evidence>
<evidence type="ECO:0000256" key="1">
    <source>
        <dbReference type="ARBA" id="ARBA00001917"/>
    </source>
</evidence>
<dbReference type="GO" id="GO:0042802">
    <property type="term" value="F:identical protein binding"/>
    <property type="evidence" value="ECO:0007669"/>
    <property type="project" value="UniProtKB-ARBA"/>
</dbReference>
<evidence type="ECO:0000256" key="4">
    <source>
        <dbReference type="ARBA" id="ARBA00012513"/>
    </source>
</evidence>
<dbReference type="Gene3D" id="1.10.510.10">
    <property type="entry name" value="Transferase(Phosphotransferase) domain 1"/>
    <property type="match status" value="1"/>
</dbReference>
<dbReference type="AlphaFoldDB" id="A0A498J307"/>
<feature type="compositionally biased region" description="Polar residues" evidence="17">
    <location>
        <begin position="345"/>
        <end position="355"/>
    </location>
</feature>
<sequence>MLSENFLSGISNSNFQKVVDFLFSMEVFNLKDVGANPSNKQAADTVEIGPGSSSSTKTSAPAAKRNSITKWMAFETAQASADPKSTFATDSNEGHASNSGNNQIITAEWGVVVKSSDIGERSFKGISGRKNSSERFESSARNSEDSNHGGEMGNIPRVSNELMAALSTLQQTFVVSDATKPDCPIVYASSGFFGMTGYSSKEGPETDRDEVSKIRDAVKTGKNYCGRLFNYKKDGTPFWNLLTIAPIKDEQGNTIKFIGMQVEVNKYTEGVNDKALRANGLPKSLIRSDARQKESALGSIIEVVQTVKHPRSHIWVASHDTVSIHEEQDSLNLDYVLPKSAATANMITPGTQPPQSDVKGNKFHSMSSPIDAGKISRRSVRASSMGFITRSLSSASRHEKEPIIQPEVLMTIDIEPSNNWDRAERERDICQGFDLATTLERIEKNFVISDPRIPDCPIIFASDSFLELTEYTREEILGRKCCFLQRPETEQAREQREVTVQLINYTKSGKKFLNLFHLQPMRDQQGELQYFIGVQLDESGHVEPMGNRLSESTEIESAKLVKATAHNVDEAVRELLDANLRPEDLWAIHSQPVWPRPHKRESPSWTAIREITARGEKIGLRHFKPVKPLGCGNTGSVHLVELQGTGELYAMKAMEKSRMLNRNKVHRACIEREIISLLDHPFLPTLYTSFETSTHVCLISDFFSGGELFALLDQQPMKLFKEESARFYAAEVVIALEYLHCLGIVYRDLKPENILLQKDGHIVLTDFDLSFMTSCKPLIIKHQSLNNRRRSSSQPPPTFIAEPVSQSNSFVGTEDYIAPEIVTGAGHSSAIDWWALGILLYEMLYGRTPFRGKNRQRTFTNILHKDLTFPGSIPVSLAARQLINALLQRDPDTRLGSNTGANEIKQHPFFRGFNWPLIRCMDKVFRPSLPVQQTSLSEHEIRIFEAQRRAWGRGAILVSGLGAVEVVEGTNREVALTTSEHI</sequence>
<keyword evidence="5" id="KW-0723">Serine/threonine-protein kinase</keyword>
<dbReference type="SMART" id="SM00086">
    <property type="entry name" value="PAC"/>
    <property type="match status" value="2"/>
</dbReference>
<dbReference type="EC" id="2.7.11.1" evidence="4"/>
<keyword evidence="6" id="KW-0600">Photoreceptor protein</keyword>
<dbReference type="EMBL" id="RDQH01000336">
    <property type="protein sequence ID" value="RXH87831.1"/>
    <property type="molecule type" value="Genomic_DNA"/>
</dbReference>
<feature type="compositionally biased region" description="Basic and acidic residues" evidence="17">
    <location>
        <begin position="131"/>
        <end position="148"/>
    </location>
</feature>
<dbReference type="SMART" id="SM00220">
    <property type="entry name" value="S_TKc"/>
    <property type="match status" value="1"/>
</dbReference>
<dbReference type="GO" id="GO:0004674">
    <property type="term" value="F:protein serine/threonine kinase activity"/>
    <property type="evidence" value="ECO:0007669"/>
    <property type="project" value="UniProtKB-KW"/>
</dbReference>
<dbReference type="PROSITE" id="PS00108">
    <property type="entry name" value="PROTEIN_KINASE_ST"/>
    <property type="match status" value="1"/>
</dbReference>
<dbReference type="SUPFAM" id="SSF55785">
    <property type="entry name" value="PYP-like sensor domain (PAS domain)"/>
    <property type="match status" value="2"/>
</dbReference>
<comment type="similarity">
    <text evidence="3">Belongs to the protein kinase superfamily. AGC Ser/Thr protein kinase family.</text>
</comment>
<evidence type="ECO:0000259" key="19">
    <source>
        <dbReference type="PROSITE" id="PS50113"/>
    </source>
</evidence>
<comment type="caution">
    <text evidence="20">The sequence shown here is derived from an EMBL/GenBank/DDBJ whole genome shotgun (WGS) entry which is preliminary data.</text>
</comment>
<dbReference type="GO" id="GO:0009882">
    <property type="term" value="F:blue light photoreceptor activity"/>
    <property type="evidence" value="ECO:0007669"/>
    <property type="project" value="UniProtKB-ARBA"/>
</dbReference>
<evidence type="ECO:0000256" key="14">
    <source>
        <dbReference type="ARBA" id="ARBA00047899"/>
    </source>
</evidence>
<dbReference type="PROSITE" id="PS00107">
    <property type="entry name" value="PROTEIN_KINASE_ATP"/>
    <property type="match status" value="1"/>
</dbReference>
<dbReference type="InterPro" id="IPR000700">
    <property type="entry name" value="PAS-assoc_C"/>
</dbReference>
<dbReference type="FunFam" id="1.10.510.10:FF:000265">
    <property type="entry name" value="Putative LOV domain-containing protein"/>
    <property type="match status" value="1"/>
</dbReference>
<evidence type="ECO:0000256" key="9">
    <source>
        <dbReference type="ARBA" id="ARBA00022741"/>
    </source>
</evidence>
<evidence type="ECO:0000256" key="2">
    <source>
        <dbReference type="ARBA" id="ARBA00004202"/>
    </source>
</evidence>
<evidence type="ECO:0000256" key="6">
    <source>
        <dbReference type="ARBA" id="ARBA00022543"/>
    </source>
</evidence>
<feature type="domain" description="PAC" evidence="19">
    <location>
        <begin position="496"/>
        <end position="550"/>
    </location>
</feature>
<gene>
    <name evidence="20" type="ORF">DVH24_034731</name>
</gene>
<feature type="compositionally biased region" description="Polar residues" evidence="17">
    <location>
        <begin position="86"/>
        <end position="101"/>
    </location>
</feature>
<dbReference type="CDD" id="cd05574">
    <property type="entry name" value="STKc_phototropin_like"/>
    <property type="match status" value="1"/>
</dbReference>
<keyword evidence="9 16" id="KW-0547">Nucleotide-binding</keyword>
<dbReference type="PANTHER" id="PTHR45637">
    <property type="entry name" value="FLIPPASE KINASE 1-RELATED"/>
    <property type="match status" value="1"/>
</dbReference>
<evidence type="ECO:0000256" key="11">
    <source>
        <dbReference type="ARBA" id="ARBA00022840"/>
    </source>
</evidence>
<feature type="region of interest" description="Disordered" evidence="17">
    <location>
        <begin position="122"/>
        <end position="155"/>
    </location>
</feature>
<keyword evidence="10" id="KW-0418">Kinase</keyword>
<dbReference type="GO" id="GO:0009638">
    <property type="term" value="P:phototropism"/>
    <property type="evidence" value="ECO:0007669"/>
    <property type="project" value="UniProtKB-ARBA"/>
</dbReference>
<evidence type="ECO:0000256" key="3">
    <source>
        <dbReference type="ARBA" id="ARBA00009903"/>
    </source>
</evidence>
<dbReference type="GO" id="GO:0009902">
    <property type="term" value="P:chloroplast relocation"/>
    <property type="evidence" value="ECO:0007669"/>
    <property type="project" value="UniProtKB-ARBA"/>
</dbReference>
<reference evidence="20 21" key="1">
    <citation type="submission" date="2018-10" db="EMBL/GenBank/DDBJ databases">
        <title>A high-quality apple genome assembly.</title>
        <authorList>
            <person name="Hu J."/>
        </authorList>
    </citation>
    <scope>NUCLEOTIDE SEQUENCE [LARGE SCALE GENOMIC DNA]</scope>
    <source>
        <strain evidence="21">cv. HFTH1</strain>
        <tissue evidence="20">Young leaf</tissue>
    </source>
</reference>